<gene>
    <name evidence="1" type="ORF">BpHYR1_039149</name>
</gene>
<evidence type="ECO:0000313" key="2">
    <source>
        <dbReference type="Proteomes" id="UP000276133"/>
    </source>
</evidence>
<sequence length="109" mass="12723">MIDMIGSERAEKSSNFFARQPSEQDTNIAWALSLWKTKLDQTFSFRWAQCPVAVWQETPTLMPSERTLSIDNSCPKTTRSDTWSNFLDQLTRVYFSIDSSIFIRVPHKR</sequence>
<accession>A0A3M7RJX1</accession>
<dbReference type="EMBL" id="REGN01003254">
    <property type="protein sequence ID" value="RNA23598.1"/>
    <property type="molecule type" value="Genomic_DNA"/>
</dbReference>
<protein>
    <submittedName>
        <fullName evidence="1">Uncharacterized protein</fullName>
    </submittedName>
</protein>
<dbReference type="AlphaFoldDB" id="A0A3M7RJX1"/>
<evidence type="ECO:0000313" key="1">
    <source>
        <dbReference type="EMBL" id="RNA23598.1"/>
    </source>
</evidence>
<name>A0A3M7RJX1_BRAPC</name>
<dbReference type="Proteomes" id="UP000276133">
    <property type="component" value="Unassembled WGS sequence"/>
</dbReference>
<organism evidence="1 2">
    <name type="scientific">Brachionus plicatilis</name>
    <name type="common">Marine rotifer</name>
    <name type="synonym">Brachionus muelleri</name>
    <dbReference type="NCBI Taxonomy" id="10195"/>
    <lineage>
        <taxon>Eukaryota</taxon>
        <taxon>Metazoa</taxon>
        <taxon>Spiralia</taxon>
        <taxon>Gnathifera</taxon>
        <taxon>Rotifera</taxon>
        <taxon>Eurotatoria</taxon>
        <taxon>Monogononta</taxon>
        <taxon>Pseudotrocha</taxon>
        <taxon>Ploima</taxon>
        <taxon>Brachionidae</taxon>
        <taxon>Brachionus</taxon>
    </lineage>
</organism>
<keyword evidence="2" id="KW-1185">Reference proteome</keyword>
<proteinExistence type="predicted"/>
<reference evidence="1 2" key="1">
    <citation type="journal article" date="2018" name="Sci. Rep.">
        <title>Genomic signatures of local adaptation to the degree of environmental predictability in rotifers.</title>
        <authorList>
            <person name="Franch-Gras L."/>
            <person name="Hahn C."/>
            <person name="Garcia-Roger E.M."/>
            <person name="Carmona M.J."/>
            <person name="Serra M."/>
            <person name="Gomez A."/>
        </authorList>
    </citation>
    <scope>NUCLEOTIDE SEQUENCE [LARGE SCALE GENOMIC DNA]</scope>
    <source>
        <strain evidence="1">HYR1</strain>
    </source>
</reference>
<comment type="caution">
    <text evidence="1">The sequence shown here is derived from an EMBL/GenBank/DDBJ whole genome shotgun (WGS) entry which is preliminary data.</text>
</comment>